<comment type="caution">
    <text evidence="2">The sequence shown here is derived from an EMBL/GenBank/DDBJ whole genome shotgun (WGS) entry which is preliminary data.</text>
</comment>
<organism evidence="2 3">
    <name type="scientific">Paralvinella palmiformis</name>
    <dbReference type="NCBI Taxonomy" id="53620"/>
    <lineage>
        <taxon>Eukaryota</taxon>
        <taxon>Metazoa</taxon>
        <taxon>Spiralia</taxon>
        <taxon>Lophotrochozoa</taxon>
        <taxon>Annelida</taxon>
        <taxon>Polychaeta</taxon>
        <taxon>Sedentaria</taxon>
        <taxon>Canalipalpata</taxon>
        <taxon>Terebellida</taxon>
        <taxon>Terebelliformia</taxon>
        <taxon>Alvinellidae</taxon>
        <taxon>Paralvinella</taxon>
    </lineage>
</organism>
<evidence type="ECO:0000313" key="3">
    <source>
        <dbReference type="Proteomes" id="UP001208570"/>
    </source>
</evidence>
<gene>
    <name evidence="2" type="ORF">LSH36_819g02056</name>
</gene>
<reference evidence="2" key="1">
    <citation type="journal article" date="2023" name="Mol. Biol. Evol.">
        <title>Third-Generation Sequencing Reveals the Adaptive Role of the Epigenome in Three Deep-Sea Polychaetes.</title>
        <authorList>
            <person name="Perez M."/>
            <person name="Aroh O."/>
            <person name="Sun Y."/>
            <person name="Lan Y."/>
            <person name="Juniper S.K."/>
            <person name="Young C.R."/>
            <person name="Angers B."/>
            <person name="Qian P.Y."/>
        </authorList>
    </citation>
    <scope>NUCLEOTIDE SEQUENCE</scope>
    <source>
        <strain evidence="2">P08H-3</strain>
    </source>
</reference>
<sequence>MITFWIILVASTVESGLCGAELRKYGELVKPGGTWEQSGVVLLFYQINYAASLVKIRADFRNNYPLYIQAWTALGIVNGSRQCELNNQWHYRSNRIGVATVSLPENSQMEINPGQYIGIFIPADTKIPIQFEQVYPAYNLFGSEYILASTVIIPGVKVLFGRIGYINKFSIEFYILPDVPTSTMKSIDSTSNHVTTNEESTQTATDAVEQTVGGLAVWKYTCPIIDFLHNNFPYSIVAVLKVIKRFH</sequence>
<name>A0AAD9IZX7_9ANNE</name>
<dbReference type="EMBL" id="JAODUP010000819">
    <property type="protein sequence ID" value="KAK2143706.1"/>
    <property type="molecule type" value="Genomic_DNA"/>
</dbReference>
<accession>A0AAD9IZX7</accession>
<evidence type="ECO:0000256" key="1">
    <source>
        <dbReference type="SAM" id="SignalP"/>
    </source>
</evidence>
<proteinExistence type="predicted"/>
<protein>
    <submittedName>
        <fullName evidence="2">Uncharacterized protein</fullName>
    </submittedName>
</protein>
<feature type="signal peptide" evidence="1">
    <location>
        <begin position="1"/>
        <end position="15"/>
    </location>
</feature>
<feature type="chain" id="PRO_5041931818" evidence="1">
    <location>
        <begin position="16"/>
        <end position="247"/>
    </location>
</feature>
<dbReference type="Proteomes" id="UP001208570">
    <property type="component" value="Unassembled WGS sequence"/>
</dbReference>
<dbReference type="AlphaFoldDB" id="A0AAD9IZX7"/>
<evidence type="ECO:0000313" key="2">
    <source>
        <dbReference type="EMBL" id="KAK2143706.1"/>
    </source>
</evidence>
<keyword evidence="1" id="KW-0732">Signal</keyword>
<keyword evidence="3" id="KW-1185">Reference proteome</keyword>